<dbReference type="EMBL" id="AP014648">
    <property type="protein sequence ID" value="BAQ16200.1"/>
    <property type="molecule type" value="Genomic_DNA"/>
</dbReference>
<keyword evidence="2" id="KW-0732">Signal</keyword>
<protein>
    <submittedName>
        <fullName evidence="3">Flp pilus assembly protein CpaD</fullName>
    </submittedName>
</protein>
<dbReference type="AlphaFoldDB" id="A0A0A8K015"/>
<dbReference type="NCBIfam" id="TIGR02522">
    <property type="entry name" value="pilus_cpaD"/>
    <property type="match status" value="1"/>
</dbReference>
<reference evidence="3 4" key="1">
    <citation type="submission" date="2014-09" db="EMBL/GenBank/DDBJ databases">
        <title>Genome sequencing of Methyloceanibacter caenitepidi Gela4.</title>
        <authorList>
            <person name="Takeuchi M."/>
            <person name="Susumu S."/>
            <person name="Kamagata Y."/>
            <person name="Oshima K."/>
            <person name="Hattori M."/>
            <person name="Iwasaki W."/>
        </authorList>
    </citation>
    <scope>NUCLEOTIDE SEQUENCE [LARGE SCALE GENOMIC DNA]</scope>
    <source>
        <strain evidence="3 4">Gela4</strain>
    </source>
</reference>
<dbReference type="RefSeq" id="WP_045364642.1">
    <property type="nucleotide sequence ID" value="NZ_AP014648.1"/>
</dbReference>
<dbReference type="OrthoDB" id="9802674at2"/>
<dbReference type="STRING" id="1384459.GL4_0737"/>
<feature type="chain" id="PRO_5002054348" evidence="2">
    <location>
        <begin position="35"/>
        <end position="252"/>
    </location>
</feature>
<accession>A0A0A8K015</accession>
<dbReference type="InterPro" id="IPR019027">
    <property type="entry name" value="Pilus_biogenesis_CpaD-related"/>
</dbReference>
<dbReference type="Pfam" id="PF09476">
    <property type="entry name" value="Pilus_CpaD"/>
    <property type="match status" value="1"/>
</dbReference>
<evidence type="ECO:0000313" key="3">
    <source>
        <dbReference type="EMBL" id="BAQ16200.1"/>
    </source>
</evidence>
<evidence type="ECO:0000256" key="2">
    <source>
        <dbReference type="SAM" id="SignalP"/>
    </source>
</evidence>
<organism evidence="3 4">
    <name type="scientific">Methyloceanibacter caenitepidi</name>
    <dbReference type="NCBI Taxonomy" id="1384459"/>
    <lineage>
        <taxon>Bacteria</taxon>
        <taxon>Pseudomonadati</taxon>
        <taxon>Pseudomonadota</taxon>
        <taxon>Alphaproteobacteria</taxon>
        <taxon>Hyphomicrobiales</taxon>
        <taxon>Hyphomicrobiaceae</taxon>
        <taxon>Methyloceanibacter</taxon>
    </lineage>
</organism>
<evidence type="ECO:0000256" key="1">
    <source>
        <dbReference type="SAM" id="MobiDB-lite"/>
    </source>
</evidence>
<evidence type="ECO:0000313" key="4">
    <source>
        <dbReference type="Proteomes" id="UP000031643"/>
    </source>
</evidence>
<feature type="region of interest" description="Disordered" evidence="1">
    <location>
        <begin position="199"/>
        <end position="252"/>
    </location>
</feature>
<feature type="compositionally biased region" description="Basic and acidic residues" evidence="1">
    <location>
        <begin position="210"/>
        <end position="219"/>
    </location>
</feature>
<feature type="signal peptide" evidence="2">
    <location>
        <begin position="1"/>
        <end position="34"/>
    </location>
</feature>
<name>A0A0A8K015_9HYPH</name>
<gene>
    <name evidence="3" type="ORF">GL4_0737</name>
</gene>
<proteinExistence type="predicted"/>
<dbReference type="HOGENOM" id="CLU_098988_0_0_5"/>
<keyword evidence="4" id="KW-1185">Reference proteome</keyword>
<sequence length="252" mass="27206">MKSTAQGLTGFARPKIALLAAVMVAAPTMTLSVAGCAQGPRMQAPFTLSDPTQRHPIQVGEGEAMLDIAAPRGTRGLTGTQWNRLYGYLSNYHERGTGGLVVRTPSGSGNQAEAKRVYGDVRHAMRRSGISPRDVRVEPYYANGDPSAPVRLSYMEFRAKGPDCPDWSENLARNPANLPSPNMGCATQKNLAAMIADPQDLLSPQPEAPRPGERRDTVWRKYVKGEPTGAKWAPQNQPLPERALTSESAVGN</sequence>
<dbReference type="InterPro" id="IPR013361">
    <property type="entry name" value="Pilus_CpaD"/>
</dbReference>
<dbReference type="Proteomes" id="UP000031643">
    <property type="component" value="Chromosome"/>
</dbReference>
<dbReference type="KEGG" id="mcg:GL4_0737"/>